<dbReference type="EMBL" id="CAVMJV010000032">
    <property type="protein sequence ID" value="CAK5077352.1"/>
    <property type="molecule type" value="Genomic_DNA"/>
</dbReference>
<accession>A0ACB0ZEB1</accession>
<sequence length="76" mass="8935">MDFLIFCQVSLGHIDMENRQCVNCGVTQTPLWRRDHTHGHHLCNACGLYQRMNGGQNRPLEKPKKRQVRKFKSQNK</sequence>
<keyword evidence="2" id="KW-1185">Reference proteome</keyword>
<comment type="caution">
    <text evidence="1">The sequence shown here is derived from an EMBL/GenBank/DDBJ whole genome shotgun (WGS) entry which is preliminary data.</text>
</comment>
<evidence type="ECO:0000313" key="1">
    <source>
        <dbReference type="EMBL" id="CAK5077352.1"/>
    </source>
</evidence>
<dbReference type="Proteomes" id="UP001497535">
    <property type="component" value="Unassembled WGS sequence"/>
</dbReference>
<organism evidence="1 2">
    <name type="scientific">Meloidogyne enterolobii</name>
    <name type="common">Root-knot nematode worm</name>
    <name type="synonym">Meloidogyne mayaguensis</name>
    <dbReference type="NCBI Taxonomy" id="390850"/>
    <lineage>
        <taxon>Eukaryota</taxon>
        <taxon>Metazoa</taxon>
        <taxon>Ecdysozoa</taxon>
        <taxon>Nematoda</taxon>
        <taxon>Chromadorea</taxon>
        <taxon>Rhabditida</taxon>
        <taxon>Tylenchina</taxon>
        <taxon>Tylenchomorpha</taxon>
        <taxon>Tylenchoidea</taxon>
        <taxon>Meloidogynidae</taxon>
        <taxon>Meloidogyninae</taxon>
        <taxon>Meloidogyne</taxon>
    </lineage>
</organism>
<gene>
    <name evidence="1" type="ORF">MENTE1834_LOCUS24263</name>
</gene>
<protein>
    <submittedName>
        <fullName evidence="1">Uncharacterized protein</fullName>
    </submittedName>
</protein>
<reference evidence="1" key="1">
    <citation type="submission" date="2023-11" db="EMBL/GenBank/DDBJ databases">
        <authorList>
            <person name="Poullet M."/>
        </authorList>
    </citation>
    <scope>NUCLEOTIDE SEQUENCE</scope>
    <source>
        <strain evidence="1">E1834</strain>
    </source>
</reference>
<evidence type="ECO:0000313" key="2">
    <source>
        <dbReference type="Proteomes" id="UP001497535"/>
    </source>
</evidence>
<name>A0ACB0ZEB1_MELEN</name>
<proteinExistence type="predicted"/>